<dbReference type="Proteomes" id="UP001059934">
    <property type="component" value="Chromosome"/>
</dbReference>
<keyword evidence="1" id="KW-0472">Membrane</keyword>
<keyword evidence="3" id="KW-1185">Reference proteome</keyword>
<keyword evidence="1" id="KW-0812">Transmembrane</keyword>
<feature type="transmembrane region" description="Helical" evidence="1">
    <location>
        <begin position="63"/>
        <end position="80"/>
    </location>
</feature>
<organism evidence="2 3">
    <name type="scientific">SAR92 clade bacterium H455</name>
    <dbReference type="NCBI Taxonomy" id="2974818"/>
    <lineage>
        <taxon>Bacteria</taxon>
        <taxon>Pseudomonadati</taxon>
        <taxon>Pseudomonadota</taxon>
        <taxon>Gammaproteobacteria</taxon>
        <taxon>Cellvibrionales</taxon>
        <taxon>Porticoccaceae</taxon>
        <taxon>SAR92 clade</taxon>
    </lineage>
</organism>
<evidence type="ECO:0000313" key="3">
    <source>
        <dbReference type="Proteomes" id="UP001059934"/>
    </source>
</evidence>
<evidence type="ECO:0000313" key="2">
    <source>
        <dbReference type="EMBL" id="UVW35004.1"/>
    </source>
</evidence>
<dbReference type="EMBL" id="CP103416">
    <property type="protein sequence ID" value="UVW35004.1"/>
    <property type="molecule type" value="Genomic_DNA"/>
</dbReference>
<reference evidence="2" key="1">
    <citation type="submission" date="2022-08" db="EMBL/GenBank/DDBJ databases">
        <title>Catabolic pathway analysis in culturable SAR92 clade bacteria reveals their overlooked roles in DMSP degradation in coastal seas.</title>
        <authorList>
            <person name="He X."/>
            <person name="Zhang X."/>
            <person name="Zhang Y."/>
        </authorList>
    </citation>
    <scope>NUCLEOTIDE SEQUENCE</scope>
    <source>
        <strain evidence="2">H455</strain>
    </source>
</reference>
<feature type="transmembrane region" description="Helical" evidence="1">
    <location>
        <begin position="140"/>
        <end position="160"/>
    </location>
</feature>
<protein>
    <submittedName>
        <fullName evidence="2">Uncharacterized protein</fullName>
    </submittedName>
</protein>
<sequence>MTRVLLQYWKPLLVVNILFAWFVIRFDQHHLHGENALLENLQGLFLAVSAIVYFCLARFSSGDTALAYLGASLLCLSFFTREIDLELLPVIERVGFLLHGAGRTILLLAVWSFYAGMVIKHGGFKSHIQRLRGGKYSHNFTVCFLLLVVGAVFDRGLFLVDYSRLFEELAETNAYLILALPSFYELYCKYTKNWRVTDPMNAKAAETPQR</sequence>
<proteinExistence type="predicted"/>
<evidence type="ECO:0000256" key="1">
    <source>
        <dbReference type="SAM" id="Phobius"/>
    </source>
</evidence>
<gene>
    <name evidence="2" type="ORF">NYF23_13480</name>
</gene>
<name>A0ABY5TMF6_9GAMM</name>
<feature type="transmembrane region" description="Helical" evidence="1">
    <location>
        <begin position="7"/>
        <end position="24"/>
    </location>
</feature>
<feature type="transmembrane region" description="Helical" evidence="1">
    <location>
        <begin position="36"/>
        <end position="56"/>
    </location>
</feature>
<feature type="transmembrane region" description="Helical" evidence="1">
    <location>
        <begin position="100"/>
        <end position="119"/>
    </location>
</feature>
<accession>A0ABY5TMF6</accession>
<keyword evidence="1" id="KW-1133">Transmembrane helix</keyword>